<dbReference type="Proteomes" id="UP000078507">
    <property type="component" value="Unassembled WGS sequence"/>
</dbReference>
<feature type="transmembrane region" description="Helical" evidence="1">
    <location>
        <begin position="74"/>
        <end position="95"/>
    </location>
</feature>
<protein>
    <submittedName>
        <fullName evidence="2">Uncharacterized protein</fullName>
    </submittedName>
</protein>
<accession>A0A178Y6I9</accession>
<evidence type="ECO:0000313" key="3">
    <source>
        <dbReference type="Proteomes" id="UP000078507"/>
    </source>
</evidence>
<keyword evidence="3" id="KW-1185">Reference proteome</keyword>
<proteinExistence type="predicted"/>
<gene>
    <name evidence="2" type="ORF">ATB98_15355</name>
</gene>
<dbReference type="EMBL" id="LNQB01000081">
    <property type="protein sequence ID" value="OAP43026.1"/>
    <property type="molecule type" value="Genomic_DNA"/>
</dbReference>
<sequence length="138" mass="13936">MTLIMLAIILTIAFCIIAYNLAIYALPFWVGLTAAQYAWGSGAGIVLSGLAAIAAALLSIALVIAVLGFARNPILRLIALAIFAVPATVAGYALIHGIAKNAIDPPIALNLLSGAGGLFIGVAAIVNLNALGVATLSR</sequence>
<evidence type="ECO:0000313" key="2">
    <source>
        <dbReference type="EMBL" id="OAP43026.1"/>
    </source>
</evidence>
<dbReference type="OrthoDB" id="7778592at2"/>
<keyword evidence="1" id="KW-0812">Transmembrane</keyword>
<feature type="transmembrane region" description="Helical" evidence="1">
    <location>
        <begin position="7"/>
        <end position="30"/>
    </location>
</feature>
<name>A0A178Y6I9_SINSA</name>
<comment type="caution">
    <text evidence="2">The sequence shown here is derived from an EMBL/GenBank/DDBJ whole genome shotgun (WGS) entry which is preliminary data.</text>
</comment>
<keyword evidence="1" id="KW-1133">Transmembrane helix</keyword>
<keyword evidence="1" id="KW-0472">Membrane</keyword>
<organism evidence="2 3">
    <name type="scientific">Sinorhizobium saheli</name>
    <dbReference type="NCBI Taxonomy" id="36856"/>
    <lineage>
        <taxon>Bacteria</taxon>
        <taxon>Pseudomonadati</taxon>
        <taxon>Pseudomonadota</taxon>
        <taxon>Alphaproteobacteria</taxon>
        <taxon>Hyphomicrobiales</taxon>
        <taxon>Rhizobiaceae</taxon>
        <taxon>Sinorhizobium/Ensifer group</taxon>
        <taxon>Sinorhizobium</taxon>
    </lineage>
</organism>
<dbReference type="RefSeq" id="WP_066876162.1">
    <property type="nucleotide sequence ID" value="NZ_LNQB01000081.1"/>
</dbReference>
<dbReference type="STRING" id="36856.ATB98_15355"/>
<dbReference type="AlphaFoldDB" id="A0A178Y6I9"/>
<evidence type="ECO:0000256" key="1">
    <source>
        <dbReference type="SAM" id="Phobius"/>
    </source>
</evidence>
<feature type="transmembrane region" description="Helical" evidence="1">
    <location>
        <begin position="107"/>
        <end position="128"/>
    </location>
</feature>
<reference evidence="2 3" key="1">
    <citation type="submission" date="2015-11" db="EMBL/GenBank/DDBJ databases">
        <title>Ensifer anhuiense sp. nov., an effective nitrogen fixation bacterium with Glycine soja.</title>
        <authorList>
            <person name="Yan H."/>
            <person name="Chen W."/>
        </authorList>
    </citation>
    <scope>NUCLEOTIDE SEQUENCE [LARGE SCALE GENOMIC DNA]</scope>
    <source>
        <strain evidence="2 3">LMG 7837</strain>
    </source>
</reference>
<feature type="transmembrane region" description="Helical" evidence="1">
    <location>
        <begin position="42"/>
        <end position="67"/>
    </location>
</feature>